<comment type="similarity">
    <text evidence="2">Belongs to the YajC family.</text>
</comment>
<evidence type="ECO:0000256" key="8">
    <source>
        <dbReference type="ARBA" id="ARBA00022989"/>
    </source>
</evidence>
<evidence type="ECO:0000256" key="1">
    <source>
        <dbReference type="ARBA" id="ARBA00004162"/>
    </source>
</evidence>
<comment type="subcellular location">
    <subcellularLocation>
        <location evidence="1">Cell membrane</location>
        <topology evidence="1">Single-pass membrane protein</topology>
    </subcellularLocation>
</comment>
<feature type="transmembrane region" description="Helical" evidence="11">
    <location>
        <begin position="29"/>
        <end position="46"/>
    </location>
</feature>
<comment type="caution">
    <text evidence="12">The sequence shown here is derived from an EMBL/GenBank/DDBJ whole genome shotgun (WGS) entry which is preliminary data.</text>
</comment>
<gene>
    <name evidence="12" type="ORF">CA54_16450</name>
</gene>
<evidence type="ECO:0000256" key="9">
    <source>
        <dbReference type="ARBA" id="ARBA00023010"/>
    </source>
</evidence>
<dbReference type="AlphaFoldDB" id="A0A5C6BL56"/>
<keyword evidence="7" id="KW-0653">Protein transport</keyword>
<evidence type="ECO:0000256" key="2">
    <source>
        <dbReference type="ARBA" id="ARBA00006742"/>
    </source>
</evidence>
<dbReference type="Proteomes" id="UP000320735">
    <property type="component" value="Unassembled WGS sequence"/>
</dbReference>
<dbReference type="PANTHER" id="PTHR33909:SF1">
    <property type="entry name" value="SEC TRANSLOCON ACCESSORY COMPLEX SUBUNIT YAJC"/>
    <property type="match status" value="1"/>
</dbReference>
<keyword evidence="4" id="KW-0813">Transport</keyword>
<reference evidence="12 13" key="1">
    <citation type="submission" date="2019-02" db="EMBL/GenBank/DDBJ databases">
        <title>Deep-cultivation of Planctomycetes and their phenomic and genomic characterization uncovers novel biology.</title>
        <authorList>
            <person name="Wiegand S."/>
            <person name="Jogler M."/>
            <person name="Boedeker C."/>
            <person name="Pinto D."/>
            <person name="Vollmers J."/>
            <person name="Rivas-Marin E."/>
            <person name="Kohn T."/>
            <person name="Peeters S.H."/>
            <person name="Heuer A."/>
            <person name="Rast P."/>
            <person name="Oberbeckmann S."/>
            <person name="Bunk B."/>
            <person name="Jeske O."/>
            <person name="Meyerdierks A."/>
            <person name="Storesund J.E."/>
            <person name="Kallscheuer N."/>
            <person name="Luecker S."/>
            <person name="Lage O.M."/>
            <person name="Pohl T."/>
            <person name="Merkel B.J."/>
            <person name="Hornburger P."/>
            <person name="Mueller R.-W."/>
            <person name="Bruemmer F."/>
            <person name="Labrenz M."/>
            <person name="Spormann A.M."/>
            <person name="Op Den Camp H."/>
            <person name="Overmann J."/>
            <person name="Amann R."/>
            <person name="Jetten M.S.M."/>
            <person name="Mascher T."/>
            <person name="Medema M.H."/>
            <person name="Devos D.P."/>
            <person name="Kaster A.-K."/>
            <person name="Ovreas L."/>
            <person name="Rohde M."/>
            <person name="Galperin M.Y."/>
            <person name="Jogler C."/>
        </authorList>
    </citation>
    <scope>NUCLEOTIDE SEQUENCE [LARGE SCALE GENOMIC DNA]</scope>
    <source>
        <strain evidence="12 13">CA54</strain>
    </source>
</reference>
<evidence type="ECO:0000313" key="13">
    <source>
        <dbReference type="Proteomes" id="UP000320735"/>
    </source>
</evidence>
<evidence type="ECO:0000256" key="7">
    <source>
        <dbReference type="ARBA" id="ARBA00022927"/>
    </source>
</evidence>
<evidence type="ECO:0000256" key="6">
    <source>
        <dbReference type="ARBA" id="ARBA00022692"/>
    </source>
</evidence>
<evidence type="ECO:0000256" key="5">
    <source>
        <dbReference type="ARBA" id="ARBA00022475"/>
    </source>
</evidence>
<dbReference type="Pfam" id="PF02699">
    <property type="entry name" value="YajC"/>
    <property type="match status" value="1"/>
</dbReference>
<dbReference type="GO" id="GO:0005886">
    <property type="term" value="C:plasma membrane"/>
    <property type="evidence" value="ECO:0007669"/>
    <property type="project" value="UniProtKB-SubCell"/>
</dbReference>
<evidence type="ECO:0000256" key="11">
    <source>
        <dbReference type="SAM" id="Phobius"/>
    </source>
</evidence>
<sequence>MIYWMTTAAFFAQKAEDAPAADAEQQNPYWWLPLVAIGVLFYFMMIRPQKREQSKRQSLLDSLKKNDKVVTIGGIIGTIAAISPDSDEVTVKVDENTRMRFRRSSIQQVVTAETEAEKS</sequence>
<evidence type="ECO:0000256" key="3">
    <source>
        <dbReference type="ARBA" id="ARBA00014962"/>
    </source>
</evidence>
<evidence type="ECO:0000256" key="4">
    <source>
        <dbReference type="ARBA" id="ARBA00022448"/>
    </source>
</evidence>
<dbReference type="PANTHER" id="PTHR33909">
    <property type="entry name" value="SEC TRANSLOCON ACCESSORY COMPLEX SUBUNIT YAJC"/>
    <property type="match status" value="1"/>
</dbReference>
<proteinExistence type="inferred from homology"/>
<dbReference type="NCBIfam" id="TIGR00739">
    <property type="entry name" value="yajC"/>
    <property type="match status" value="1"/>
</dbReference>
<dbReference type="PRINTS" id="PR01853">
    <property type="entry name" value="YAJCTRNLCASE"/>
</dbReference>
<accession>A0A5C6BL56</accession>
<dbReference type="RefSeq" id="WP_197532282.1">
    <property type="nucleotide sequence ID" value="NZ_SJPP01000001.1"/>
</dbReference>
<keyword evidence="10 11" id="KW-0472">Membrane</keyword>
<dbReference type="SMART" id="SM01323">
    <property type="entry name" value="YajC"/>
    <property type="match status" value="1"/>
</dbReference>
<evidence type="ECO:0000313" key="12">
    <source>
        <dbReference type="EMBL" id="TWU12820.1"/>
    </source>
</evidence>
<dbReference type="GO" id="GO:0015031">
    <property type="term" value="P:protein transport"/>
    <property type="evidence" value="ECO:0007669"/>
    <property type="project" value="UniProtKB-KW"/>
</dbReference>
<dbReference type="EMBL" id="SJPP01000001">
    <property type="protein sequence ID" value="TWU12820.1"/>
    <property type="molecule type" value="Genomic_DNA"/>
</dbReference>
<organism evidence="12 13">
    <name type="scientific">Symmachiella macrocystis</name>
    <dbReference type="NCBI Taxonomy" id="2527985"/>
    <lineage>
        <taxon>Bacteria</taxon>
        <taxon>Pseudomonadati</taxon>
        <taxon>Planctomycetota</taxon>
        <taxon>Planctomycetia</taxon>
        <taxon>Planctomycetales</taxon>
        <taxon>Planctomycetaceae</taxon>
        <taxon>Symmachiella</taxon>
    </lineage>
</organism>
<name>A0A5C6BL56_9PLAN</name>
<keyword evidence="6 11" id="KW-0812">Transmembrane</keyword>
<keyword evidence="5" id="KW-1003">Cell membrane</keyword>
<keyword evidence="8 11" id="KW-1133">Transmembrane helix</keyword>
<evidence type="ECO:0000256" key="10">
    <source>
        <dbReference type="ARBA" id="ARBA00023136"/>
    </source>
</evidence>
<keyword evidence="9" id="KW-0811">Translocation</keyword>
<keyword evidence="13" id="KW-1185">Reference proteome</keyword>
<dbReference type="InterPro" id="IPR003849">
    <property type="entry name" value="Preprotein_translocase_YajC"/>
</dbReference>
<protein>
    <recommendedName>
        <fullName evidence="3">Sec translocon accessory complex subunit YajC</fullName>
    </recommendedName>
</protein>